<keyword evidence="1" id="KW-0732">Signal</keyword>
<feature type="signal peptide" evidence="1">
    <location>
        <begin position="1"/>
        <end position="19"/>
    </location>
</feature>
<reference evidence="2" key="1">
    <citation type="journal article" date="2020" name="Stud. Mycol.">
        <title>101 Dothideomycetes genomes: a test case for predicting lifestyles and emergence of pathogens.</title>
        <authorList>
            <person name="Haridas S."/>
            <person name="Albert R."/>
            <person name="Binder M."/>
            <person name="Bloem J."/>
            <person name="Labutti K."/>
            <person name="Salamov A."/>
            <person name="Andreopoulos B."/>
            <person name="Baker S."/>
            <person name="Barry K."/>
            <person name="Bills G."/>
            <person name="Bluhm B."/>
            <person name="Cannon C."/>
            <person name="Castanera R."/>
            <person name="Culley D."/>
            <person name="Daum C."/>
            <person name="Ezra D."/>
            <person name="Gonzalez J."/>
            <person name="Henrissat B."/>
            <person name="Kuo A."/>
            <person name="Liang C."/>
            <person name="Lipzen A."/>
            <person name="Lutzoni F."/>
            <person name="Magnuson J."/>
            <person name="Mondo S."/>
            <person name="Nolan M."/>
            <person name="Ohm R."/>
            <person name="Pangilinan J."/>
            <person name="Park H.-J."/>
            <person name="Ramirez L."/>
            <person name="Alfaro M."/>
            <person name="Sun H."/>
            <person name="Tritt A."/>
            <person name="Yoshinaga Y."/>
            <person name="Zwiers L.-H."/>
            <person name="Turgeon B."/>
            <person name="Goodwin S."/>
            <person name="Spatafora J."/>
            <person name="Crous P."/>
            <person name="Grigoriev I."/>
        </authorList>
    </citation>
    <scope>NUCLEOTIDE SEQUENCE</scope>
    <source>
        <strain evidence="2">CBS 113389</strain>
    </source>
</reference>
<protein>
    <recommendedName>
        <fullName evidence="4">Secreted protein</fullName>
    </recommendedName>
</protein>
<evidence type="ECO:0008006" key="4">
    <source>
        <dbReference type="Google" id="ProtNLM"/>
    </source>
</evidence>
<keyword evidence="3" id="KW-1185">Reference proteome</keyword>
<feature type="chain" id="PRO_5025693985" description="Secreted protein" evidence="1">
    <location>
        <begin position="20"/>
        <end position="109"/>
    </location>
</feature>
<evidence type="ECO:0000313" key="2">
    <source>
        <dbReference type="EMBL" id="KAF2482573.1"/>
    </source>
</evidence>
<dbReference type="EMBL" id="MU001636">
    <property type="protein sequence ID" value="KAF2482573.1"/>
    <property type="molecule type" value="Genomic_DNA"/>
</dbReference>
<evidence type="ECO:0000256" key="1">
    <source>
        <dbReference type="SAM" id="SignalP"/>
    </source>
</evidence>
<dbReference type="GeneID" id="54470729"/>
<accession>A0A6A6PSV5</accession>
<dbReference type="RefSeq" id="XP_033589143.1">
    <property type="nucleotide sequence ID" value="XM_033729727.1"/>
</dbReference>
<name>A0A6A6PSV5_9PEZI</name>
<dbReference type="AlphaFoldDB" id="A0A6A6PSV5"/>
<evidence type="ECO:0000313" key="3">
    <source>
        <dbReference type="Proteomes" id="UP000799767"/>
    </source>
</evidence>
<sequence length="109" mass="12539">MKWWSRAWIAGLVFSSRTAQLGSRKPVDVGQLWKTKLWLIEPDREGEPQLPGKRLHHLTHKTWTSFDGLYCPAECAAFLTSRLWLMATRTEMRPYSIGDDAGRACVAHR</sequence>
<organism evidence="2 3">
    <name type="scientific">Neohortaea acidophila</name>
    <dbReference type="NCBI Taxonomy" id="245834"/>
    <lineage>
        <taxon>Eukaryota</taxon>
        <taxon>Fungi</taxon>
        <taxon>Dikarya</taxon>
        <taxon>Ascomycota</taxon>
        <taxon>Pezizomycotina</taxon>
        <taxon>Dothideomycetes</taxon>
        <taxon>Dothideomycetidae</taxon>
        <taxon>Mycosphaerellales</taxon>
        <taxon>Teratosphaeriaceae</taxon>
        <taxon>Neohortaea</taxon>
    </lineage>
</organism>
<proteinExistence type="predicted"/>
<dbReference type="Proteomes" id="UP000799767">
    <property type="component" value="Unassembled WGS sequence"/>
</dbReference>
<gene>
    <name evidence="2" type="ORF">BDY17DRAFT_162199</name>
</gene>